<dbReference type="PRINTS" id="PR00207">
    <property type="entry name" value="FLAGELLIN"/>
</dbReference>
<evidence type="ECO:0000256" key="2">
    <source>
        <dbReference type="ARBA" id="ARBA00023143"/>
    </source>
</evidence>
<protein>
    <recommendedName>
        <fullName evidence="3">Flagellin</fullName>
    </recommendedName>
</protein>
<dbReference type="KEGG" id="txi:TH3_03775"/>
<sequence>MGLGVISNYAANVAHRNLVASDASATNSLSKLSSGKRVMNARDDAASMAIGARLNAEVGALKVATTNASQAGALLQVMDGGMSTINDILVRVKQLAVQAGSENLGTTERGYINNEAQSLLGEVTRIANDTEFNGVNVLNDATVTLNFKVGTGATAAEDDLAFTLVNVTTAAAGLNLAAVDLSGADATNANTAIPLIDAAINALQTARASVGVNQNRLEFAAQNLRTVSENSENARSVLIDLDVASEMAAFSSKQVLMQSGIAMLGQANQMPQNLLRLLQ</sequence>
<keyword evidence="2 3" id="KW-0975">Bacterial flagellum</keyword>
<proteinExistence type="inferred from homology"/>
<accession>A0AB72U9L6</accession>
<dbReference type="GO" id="GO:0005576">
    <property type="term" value="C:extracellular region"/>
    <property type="evidence" value="ECO:0007669"/>
    <property type="project" value="UniProtKB-SubCell"/>
</dbReference>
<reference evidence="6 7" key="1">
    <citation type="journal article" date="2012" name="J. Bacteriol.">
        <title>Genome sequence of Thalassospira xiamenensis type strain M-5.</title>
        <authorList>
            <person name="Lai Q."/>
            <person name="Shao Z."/>
        </authorList>
    </citation>
    <scope>NUCLEOTIDE SEQUENCE [LARGE SCALE GENOMIC DNA]</scope>
    <source>
        <strain evidence="6 7">M-5</strain>
    </source>
</reference>
<keyword evidence="6" id="KW-0282">Flagellum</keyword>
<dbReference type="PANTHER" id="PTHR42792:SF2">
    <property type="entry name" value="FLAGELLIN"/>
    <property type="match status" value="1"/>
</dbReference>
<dbReference type="GO" id="GO:0009288">
    <property type="term" value="C:bacterial-type flagellum"/>
    <property type="evidence" value="ECO:0007669"/>
    <property type="project" value="UniProtKB-SubCell"/>
</dbReference>
<dbReference type="EMBL" id="CP004388">
    <property type="protein sequence ID" value="AJD50879.1"/>
    <property type="molecule type" value="Genomic_DNA"/>
</dbReference>
<dbReference type="RefSeq" id="WP_007091346.1">
    <property type="nucleotide sequence ID" value="NZ_CP004388.1"/>
</dbReference>
<dbReference type="InterPro" id="IPR046358">
    <property type="entry name" value="Flagellin_C"/>
</dbReference>
<dbReference type="Proteomes" id="UP000007127">
    <property type="component" value="Chromosome"/>
</dbReference>
<comment type="function">
    <text evidence="3">Flagellin is the subunit protein which polymerizes to form the filaments of bacterial flagella.</text>
</comment>
<dbReference type="Gene3D" id="6.10.10.10">
    <property type="entry name" value="Flagellar export chaperone, C-terminal domain"/>
    <property type="match status" value="1"/>
</dbReference>
<evidence type="ECO:0000313" key="6">
    <source>
        <dbReference type="EMBL" id="AJD50879.1"/>
    </source>
</evidence>
<comment type="similarity">
    <text evidence="1 3">Belongs to the bacterial flagellin family.</text>
</comment>
<keyword evidence="6" id="KW-0966">Cell projection</keyword>
<dbReference type="AlphaFoldDB" id="A0AB72U9L6"/>
<dbReference type="GeneID" id="31926452"/>
<dbReference type="GO" id="GO:0005198">
    <property type="term" value="F:structural molecule activity"/>
    <property type="evidence" value="ECO:0007669"/>
    <property type="project" value="UniProtKB-UniRule"/>
</dbReference>
<evidence type="ECO:0000256" key="3">
    <source>
        <dbReference type="RuleBase" id="RU362073"/>
    </source>
</evidence>
<dbReference type="InterPro" id="IPR042187">
    <property type="entry name" value="Flagellin_C_sub2"/>
</dbReference>
<comment type="subcellular location">
    <subcellularLocation>
        <location evidence="3">Secreted</location>
    </subcellularLocation>
    <subcellularLocation>
        <location evidence="3">Bacterial flagellum</location>
    </subcellularLocation>
</comment>
<dbReference type="Gene3D" id="1.20.1330.10">
    <property type="entry name" value="f41 fragment of flagellin, N-terminal domain"/>
    <property type="match status" value="1"/>
</dbReference>
<dbReference type="Pfam" id="PF00700">
    <property type="entry name" value="Flagellin_C"/>
    <property type="match status" value="1"/>
</dbReference>
<feature type="domain" description="Flagellin C-terminal" evidence="5">
    <location>
        <begin position="195"/>
        <end position="278"/>
    </location>
</feature>
<evidence type="ECO:0000259" key="5">
    <source>
        <dbReference type="Pfam" id="PF00700"/>
    </source>
</evidence>
<gene>
    <name evidence="6" type="ORF">TH3_03775</name>
</gene>
<evidence type="ECO:0000259" key="4">
    <source>
        <dbReference type="Pfam" id="PF00669"/>
    </source>
</evidence>
<feature type="domain" description="Flagellin N-terminal" evidence="4">
    <location>
        <begin position="7"/>
        <end position="140"/>
    </location>
</feature>
<name>A0AB72U9L6_9PROT</name>
<dbReference type="Pfam" id="PF00669">
    <property type="entry name" value="Flagellin_N"/>
    <property type="match status" value="1"/>
</dbReference>
<organism evidence="6 7">
    <name type="scientific">Thalassospira xiamenensis M-5 = DSM 17429</name>
    <dbReference type="NCBI Taxonomy" id="1123366"/>
    <lineage>
        <taxon>Bacteria</taxon>
        <taxon>Pseudomonadati</taxon>
        <taxon>Pseudomonadota</taxon>
        <taxon>Alphaproteobacteria</taxon>
        <taxon>Rhodospirillales</taxon>
        <taxon>Thalassospiraceae</taxon>
        <taxon>Thalassospira</taxon>
    </lineage>
</organism>
<keyword evidence="6" id="KW-0969">Cilium</keyword>
<dbReference type="InterPro" id="IPR001492">
    <property type="entry name" value="Flagellin"/>
</dbReference>
<dbReference type="InterPro" id="IPR001029">
    <property type="entry name" value="Flagellin_N"/>
</dbReference>
<dbReference type="PANTHER" id="PTHR42792">
    <property type="entry name" value="FLAGELLIN"/>
    <property type="match status" value="1"/>
</dbReference>
<dbReference type="SUPFAM" id="SSF64518">
    <property type="entry name" value="Phase 1 flagellin"/>
    <property type="match status" value="1"/>
</dbReference>
<evidence type="ECO:0000256" key="1">
    <source>
        <dbReference type="ARBA" id="ARBA00005709"/>
    </source>
</evidence>
<evidence type="ECO:0000313" key="7">
    <source>
        <dbReference type="Proteomes" id="UP000007127"/>
    </source>
</evidence>
<keyword evidence="3" id="KW-0964">Secreted</keyword>